<comment type="caution">
    <text evidence="2">The sequence shown here is derived from an EMBL/GenBank/DDBJ whole genome shotgun (WGS) entry which is preliminary data.</text>
</comment>
<feature type="signal peptide" evidence="1">
    <location>
        <begin position="1"/>
        <end position="25"/>
    </location>
</feature>
<dbReference type="OrthoDB" id="3025387at2759"/>
<feature type="chain" id="PRO_5034347290" evidence="1">
    <location>
        <begin position="26"/>
        <end position="86"/>
    </location>
</feature>
<evidence type="ECO:0000256" key="1">
    <source>
        <dbReference type="SAM" id="SignalP"/>
    </source>
</evidence>
<protein>
    <submittedName>
        <fullName evidence="2">Uncharacterized protein</fullName>
    </submittedName>
</protein>
<accession>A0A8H6HMW4</accession>
<dbReference type="AlphaFoldDB" id="A0A8H6HMW4"/>
<organism evidence="2 3">
    <name type="scientific">Ephemerocybe angulata</name>
    <dbReference type="NCBI Taxonomy" id="980116"/>
    <lineage>
        <taxon>Eukaryota</taxon>
        <taxon>Fungi</taxon>
        <taxon>Dikarya</taxon>
        <taxon>Basidiomycota</taxon>
        <taxon>Agaricomycotina</taxon>
        <taxon>Agaricomycetes</taxon>
        <taxon>Agaricomycetidae</taxon>
        <taxon>Agaricales</taxon>
        <taxon>Agaricineae</taxon>
        <taxon>Psathyrellaceae</taxon>
        <taxon>Ephemerocybe</taxon>
    </lineage>
</organism>
<reference evidence="2 3" key="1">
    <citation type="submission" date="2020-07" db="EMBL/GenBank/DDBJ databases">
        <title>Comparative genomics of pyrophilous fungi reveals a link between fire events and developmental genes.</title>
        <authorList>
            <consortium name="DOE Joint Genome Institute"/>
            <person name="Steindorff A.S."/>
            <person name="Carver A."/>
            <person name="Calhoun S."/>
            <person name="Stillman K."/>
            <person name="Liu H."/>
            <person name="Lipzen A."/>
            <person name="Pangilinan J."/>
            <person name="Labutti K."/>
            <person name="Bruns T.D."/>
            <person name="Grigoriev I.V."/>
        </authorList>
    </citation>
    <scope>NUCLEOTIDE SEQUENCE [LARGE SCALE GENOMIC DNA]</scope>
    <source>
        <strain evidence="2 3">CBS 144469</strain>
    </source>
</reference>
<proteinExistence type="predicted"/>
<gene>
    <name evidence="2" type="ORF">DFP72DRAFT_1072876</name>
</gene>
<keyword evidence="1" id="KW-0732">Signal</keyword>
<evidence type="ECO:0000313" key="3">
    <source>
        <dbReference type="Proteomes" id="UP000521943"/>
    </source>
</evidence>
<name>A0A8H6HMW4_9AGAR</name>
<dbReference type="EMBL" id="JACGCI010000060">
    <property type="protein sequence ID" value="KAF6749970.1"/>
    <property type="molecule type" value="Genomic_DNA"/>
</dbReference>
<keyword evidence="3" id="KW-1185">Reference proteome</keyword>
<dbReference type="Proteomes" id="UP000521943">
    <property type="component" value="Unassembled WGS sequence"/>
</dbReference>
<evidence type="ECO:0000313" key="2">
    <source>
        <dbReference type="EMBL" id="KAF6749970.1"/>
    </source>
</evidence>
<sequence>MQFTSLLRFTLATIVASQLPIAVSAAEGDVLTATKVFQTIVSESPFLVTRSTIVTWTQSASITESTSITPIPESIETAPATAQVEI</sequence>